<feature type="non-terminal residue" evidence="2">
    <location>
        <position position="187"/>
    </location>
</feature>
<dbReference type="EMBL" id="CATNWA010016891">
    <property type="protein sequence ID" value="CAI9596188.1"/>
    <property type="molecule type" value="Genomic_DNA"/>
</dbReference>
<dbReference type="PANTHER" id="PTHR46880">
    <property type="entry name" value="RAS-ASSOCIATING DOMAIN-CONTAINING PROTEIN"/>
    <property type="match status" value="1"/>
</dbReference>
<evidence type="ECO:0000313" key="3">
    <source>
        <dbReference type="Proteomes" id="UP001162483"/>
    </source>
</evidence>
<dbReference type="PANTHER" id="PTHR46880:SF11">
    <property type="entry name" value="PR_SET DOMAIN 11"/>
    <property type="match status" value="1"/>
</dbReference>
<feature type="region of interest" description="Disordered" evidence="1">
    <location>
        <begin position="1"/>
        <end position="36"/>
    </location>
</feature>
<keyword evidence="3" id="KW-1185">Reference proteome</keyword>
<feature type="non-terminal residue" evidence="2">
    <location>
        <position position="1"/>
    </location>
</feature>
<comment type="caution">
    <text evidence="2">The sequence shown here is derived from an EMBL/GenBank/DDBJ whole genome shotgun (WGS) entry which is preliminary data.</text>
</comment>
<proteinExistence type="predicted"/>
<protein>
    <submittedName>
        <fullName evidence="2">Uncharacterized protein</fullName>
    </submittedName>
</protein>
<sequence>RETGLQEDEVEDHSSIKIESPDEFSTLGDTEEIPTTSFCPNCIRLKKKIRELQAEVEMLRSGKVPDVPQFLPQKNEVPEFSDTSAPENMSIAPTMEDDEQEVDSADESVSNEMLAVTDEPSKMSVASGRRIRRFKQEWLKKFWFLRYSSTLNEMWCHVCRQYTVQSSRTSAFIIGSKQFKIHTIKLH</sequence>
<evidence type="ECO:0000313" key="2">
    <source>
        <dbReference type="EMBL" id="CAI9596188.1"/>
    </source>
</evidence>
<dbReference type="Proteomes" id="UP001162483">
    <property type="component" value="Unassembled WGS sequence"/>
</dbReference>
<feature type="compositionally biased region" description="Acidic residues" evidence="1">
    <location>
        <begin position="1"/>
        <end position="11"/>
    </location>
</feature>
<accession>A0ABN9FGN7</accession>
<organism evidence="2 3">
    <name type="scientific">Staurois parvus</name>
    <dbReference type="NCBI Taxonomy" id="386267"/>
    <lineage>
        <taxon>Eukaryota</taxon>
        <taxon>Metazoa</taxon>
        <taxon>Chordata</taxon>
        <taxon>Craniata</taxon>
        <taxon>Vertebrata</taxon>
        <taxon>Euteleostomi</taxon>
        <taxon>Amphibia</taxon>
        <taxon>Batrachia</taxon>
        <taxon>Anura</taxon>
        <taxon>Neobatrachia</taxon>
        <taxon>Ranoidea</taxon>
        <taxon>Ranidae</taxon>
        <taxon>Staurois</taxon>
    </lineage>
</organism>
<reference evidence="2" key="1">
    <citation type="submission" date="2023-05" db="EMBL/GenBank/DDBJ databases">
        <authorList>
            <person name="Stuckert A."/>
        </authorList>
    </citation>
    <scope>NUCLEOTIDE SEQUENCE</scope>
</reference>
<evidence type="ECO:0000256" key="1">
    <source>
        <dbReference type="SAM" id="MobiDB-lite"/>
    </source>
</evidence>
<gene>
    <name evidence="2" type="ORF">SPARVUS_LOCUS12028142</name>
</gene>
<name>A0ABN9FGN7_9NEOB</name>